<reference evidence="2 3" key="1">
    <citation type="journal article" date="2019" name="Nat. Microbiol.">
        <title>Mediterranean grassland soil C-N compound turnover is dependent on rainfall and depth, and is mediated by genomically divergent microorganisms.</title>
        <authorList>
            <person name="Diamond S."/>
            <person name="Andeer P.F."/>
            <person name="Li Z."/>
            <person name="Crits-Christoph A."/>
            <person name="Burstein D."/>
            <person name="Anantharaman K."/>
            <person name="Lane K.R."/>
            <person name="Thomas B.C."/>
            <person name="Pan C."/>
            <person name="Northen T.R."/>
            <person name="Banfield J.F."/>
        </authorList>
    </citation>
    <scope>NUCLEOTIDE SEQUENCE [LARGE SCALE GENOMIC DNA]</scope>
    <source>
        <strain evidence="2">WS_2</strain>
    </source>
</reference>
<dbReference type="InterPro" id="IPR013320">
    <property type="entry name" value="ConA-like_dom_sf"/>
</dbReference>
<accession>A0A538TBD2</accession>
<feature type="compositionally biased region" description="Basic residues" evidence="1">
    <location>
        <begin position="11"/>
        <end position="20"/>
    </location>
</feature>
<dbReference type="Proteomes" id="UP000317716">
    <property type="component" value="Unassembled WGS sequence"/>
</dbReference>
<dbReference type="EMBL" id="VBOS01000008">
    <property type="protein sequence ID" value="TMQ60844.1"/>
    <property type="molecule type" value="Genomic_DNA"/>
</dbReference>
<name>A0A538TBD2_UNCEI</name>
<evidence type="ECO:0000313" key="2">
    <source>
        <dbReference type="EMBL" id="TMQ60844.1"/>
    </source>
</evidence>
<sequence length="231" mass="24301">MTAVAPSARTGGHRATARPATRRRVDAIAVLALAAAAACGCAHAPRGSGGQDASAGIASDSVTAGLWHMDETGGTLVADAGPFRIAGRAGVDTRTDFGRIRGARLFTRSIDSFVYVPYNPVLEAGSSLTIEAWIYLNAYGQYEDTPIAARWTQVASEQSWMFSVLGSDARPPLAFLASPGYHDGLIAQGPAGGRGRLMFAFQPEEAGPPRAYFSTRAIPLSKWVQVAVSFD</sequence>
<protein>
    <recommendedName>
        <fullName evidence="4">LamG domain-containing protein</fullName>
    </recommendedName>
</protein>
<organism evidence="2 3">
    <name type="scientific">Eiseniibacteriota bacterium</name>
    <dbReference type="NCBI Taxonomy" id="2212470"/>
    <lineage>
        <taxon>Bacteria</taxon>
        <taxon>Candidatus Eiseniibacteriota</taxon>
    </lineage>
</organism>
<proteinExistence type="predicted"/>
<evidence type="ECO:0008006" key="4">
    <source>
        <dbReference type="Google" id="ProtNLM"/>
    </source>
</evidence>
<evidence type="ECO:0000313" key="3">
    <source>
        <dbReference type="Proteomes" id="UP000317716"/>
    </source>
</evidence>
<dbReference type="AlphaFoldDB" id="A0A538TBD2"/>
<comment type="caution">
    <text evidence="2">The sequence shown here is derived from an EMBL/GenBank/DDBJ whole genome shotgun (WGS) entry which is preliminary data.</text>
</comment>
<feature type="region of interest" description="Disordered" evidence="1">
    <location>
        <begin position="1"/>
        <end position="20"/>
    </location>
</feature>
<feature type="non-terminal residue" evidence="2">
    <location>
        <position position="231"/>
    </location>
</feature>
<dbReference type="Gene3D" id="2.60.120.200">
    <property type="match status" value="1"/>
</dbReference>
<evidence type="ECO:0000256" key="1">
    <source>
        <dbReference type="SAM" id="MobiDB-lite"/>
    </source>
</evidence>
<gene>
    <name evidence="2" type="ORF">E6K72_00240</name>
</gene>
<dbReference type="SUPFAM" id="SSF49899">
    <property type="entry name" value="Concanavalin A-like lectins/glucanases"/>
    <property type="match status" value="1"/>
</dbReference>